<accession>A0A318T7M6</accession>
<protein>
    <submittedName>
        <fullName evidence="2">Uncharacterized protein YidB (DUF937 family)</fullName>
    </submittedName>
</protein>
<evidence type="ECO:0000313" key="3">
    <source>
        <dbReference type="Proteomes" id="UP000247454"/>
    </source>
</evidence>
<gene>
    <name evidence="2" type="ORF">C7477_101265</name>
</gene>
<comment type="caution">
    <text evidence="2">The sequence shown here is derived from an EMBL/GenBank/DDBJ whole genome shotgun (WGS) entry which is preliminary data.</text>
</comment>
<dbReference type="EMBL" id="QJTF01000001">
    <property type="protein sequence ID" value="PYE90591.1"/>
    <property type="molecule type" value="Genomic_DNA"/>
</dbReference>
<evidence type="ECO:0000313" key="2">
    <source>
        <dbReference type="EMBL" id="PYE90591.1"/>
    </source>
</evidence>
<evidence type="ECO:0000256" key="1">
    <source>
        <dbReference type="SAM" id="MobiDB-lite"/>
    </source>
</evidence>
<keyword evidence="3" id="KW-1185">Reference proteome</keyword>
<proteinExistence type="predicted"/>
<organism evidence="2 3">
    <name type="scientific">Phyllobacterium leguminum</name>
    <dbReference type="NCBI Taxonomy" id="314237"/>
    <lineage>
        <taxon>Bacteria</taxon>
        <taxon>Pseudomonadati</taxon>
        <taxon>Pseudomonadota</taxon>
        <taxon>Alphaproteobacteria</taxon>
        <taxon>Hyphomicrobiales</taxon>
        <taxon>Phyllobacteriaceae</taxon>
        <taxon>Phyllobacterium</taxon>
    </lineage>
</organism>
<dbReference type="Gene3D" id="1.10.10.690">
    <property type="entry name" value="YidB-like"/>
    <property type="match status" value="1"/>
</dbReference>
<dbReference type="SUPFAM" id="SSF140804">
    <property type="entry name" value="YidB-like"/>
    <property type="match status" value="1"/>
</dbReference>
<dbReference type="RefSeq" id="WP_110747994.1">
    <property type="nucleotide sequence ID" value="NZ_QJTF01000001.1"/>
</dbReference>
<dbReference type="InterPro" id="IPR027405">
    <property type="entry name" value="YidB-like"/>
</dbReference>
<dbReference type="AlphaFoldDB" id="A0A318T7M6"/>
<dbReference type="OrthoDB" id="4235777at2"/>
<dbReference type="Pfam" id="PF20159">
    <property type="entry name" value="YidB"/>
    <property type="match status" value="1"/>
</dbReference>
<feature type="region of interest" description="Disordered" evidence="1">
    <location>
        <begin position="71"/>
        <end position="94"/>
    </location>
</feature>
<dbReference type="InterPro" id="IPR045372">
    <property type="entry name" value="YidB"/>
</dbReference>
<dbReference type="Proteomes" id="UP000247454">
    <property type="component" value="Unassembled WGS sequence"/>
</dbReference>
<sequence length="146" mass="14274">MGLFDGASGQAVPGGGLAKPLILALGALFVGHMLSGGSSASSSDTSDGQAAGSGGGLSGLLNKLSNAGHGDAVSSWVGNGPNAPIDPSHLGQALGPQTVSDLAQKSGLSEPDLLTQLSQALPGVVDKLTQNGQIPSEQDVAKMFQS</sequence>
<reference evidence="2 3" key="1">
    <citation type="submission" date="2018-06" db="EMBL/GenBank/DDBJ databases">
        <title>Genomic Encyclopedia of Type Strains, Phase III (KMG-III): the genomes of soil and plant-associated and newly described type strains.</title>
        <authorList>
            <person name="Whitman W."/>
        </authorList>
    </citation>
    <scope>NUCLEOTIDE SEQUENCE [LARGE SCALE GENOMIC DNA]</scope>
    <source>
        <strain evidence="2 3">ORS 1419</strain>
    </source>
</reference>
<name>A0A318T7M6_9HYPH</name>